<name>A0A8J2P9N3_9HEXA</name>
<dbReference type="AlphaFoldDB" id="A0A8J2P9N3"/>
<evidence type="ECO:0000313" key="3">
    <source>
        <dbReference type="Proteomes" id="UP000708208"/>
    </source>
</evidence>
<dbReference type="OrthoDB" id="6363808at2759"/>
<evidence type="ECO:0000313" key="2">
    <source>
        <dbReference type="EMBL" id="CAG7728751.1"/>
    </source>
</evidence>
<gene>
    <name evidence="2" type="ORF">AFUS01_LOCUS17508</name>
</gene>
<accession>A0A8J2P9N3</accession>
<evidence type="ECO:0000256" key="1">
    <source>
        <dbReference type="SAM" id="MobiDB-lite"/>
    </source>
</evidence>
<sequence length="51" mass="5789">MNSIEDFQPPSLPAIPQVLKPERPLTPEQIREPHPLELDEDQDFFGGGHEP</sequence>
<organism evidence="2 3">
    <name type="scientific">Allacma fusca</name>
    <dbReference type="NCBI Taxonomy" id="39272"/>
    <lineage>
        <taxon>Eukaryota</taxon>
        <taxon>Metazoa</taxon>
        <taxon>Ecdysozoa</taxon>
        <taxon>Arthropoda</taxon>
        <taxon>Hexapoda</taxon>
        <taxon>Collembola</taxon>
        <taxon>Symphypleona</taxon>
        <taxon>Sminthuridae</taxon>
        <taxon>Allacma</taxon>
    </lineage>
</organism>
<feature type="region of interest" description="Disordered" evidence="1">
    <location>
        <begin position="1"/>
        <end position="51"/>
    </location>
</feature>
<reference evidence="2" key="1">
    <citation type="submission" date="2021-06" db="EMBL/GenBank/DDBJ databases">
        <authorList>
            <person name="Hodson N. C."/>
            <person name="Mongue J. A."/>
            <person name="Jaron S. K."/>
        </authorList>
    </citation>
    <scope>NUCLEOTIDE SEQUENCE</scope>
</reference>
<comment type="caution">
    <text evidence="2">The sequence shown here is derived from an EMBL/GenBank/DDBJ whole genome shotgun (WGS) entry which is preliminary data.</text>
</comment>
<dbReference type="Proteomes" id="UP000708208">
    <property type="component" value="Unassembled WGS sequence"/>
</dbReference>
<feature type="non-terminal residue" evidence="2">
    <location>
        <position position="51"/>
    </location>
</feature>
<protein>
    <submittedName>
        <fullName evidence="2">Uncharacterized protein</fullName>
    </submittedName>
</protein>
<keyword evidence="3" id="KW-1185">Reference proteome</keyword>
<dbReference type="EMBL" id="CAJVCH010167980">
    <property type="protein sequence ID" value="CAG7728751.1"/>
    <property type="molecule type" value="Genomic_DNA"/>
</dbReference>
<feature type="compositionally biased region" description="Basic and acidic residues" evidence="1">
    <location>
        <begin position="20"/>
        <end position="37"/>
    </location>
</feature>
<proteinExistence type="predicted"/>